<dbReference type="CDD" id="cd00082">
    <property type="entry name" value="HisKA"/>
    <property type="match status" value="1"/>
</dbReference>
<organism evidence="5 6">
    <name type="scientific">Paenibacillus rhizosphaerae</name>
    <dbReference type="NCBI Taxonomy" id="297318"/>
    <lineage>
        <taxon>Bacteria</taxon>
        <taxon>Bacillati</taxon>
        <taxon>Bacillota</taxon>
        <taxon>Bacilli</taxon>
        <taxon>Bacillales</taxon>
        <taxon>Paenibacillaceae</taxon>
        <taxon>Paenibacillus</taxon>
    </lineage>
</organism>
<reference evidence="5 6" key="1">
    <citation type="submission" date="2016-11" db="EMBL/GenBank/DDBJ databases">
        <title>Paenibacillus species isolates.</title>
        <authorList>
            <person name="Beno S.M."/>
        </authorList>
    </citation>
    <scope>NUCLEOTIDE SEQUENCE [LARGE SCALE GENOMIC DNA]</scope>
    <source>
        <strain evidence="5 6">FSL R5-0378</strain>
    </source>
</reference>
<keyword evidence="3" id="KW-0808">Transferase</keyword>
<proteinExistence type="predicted"/>
<dbReference type="AlphaFoldDB" id="A0A1R1F4E0"/>
<dbReference type="EMBL" id="MRTP01000001">
    <property type="protein sequence ID" value="OMF58882.1"/>
    <property type="molecule type" value="Genomic_DNA"/>
</dbReference>
<dbReference type="InterPro" id="IPR036097">
    <property type="entry name" value="HisK_dim/P_sf"/>
</dbReference>
<dbReference type="Proteomes" id="UP000187172">
    <property type="component" value="Unassembled WGS sequence"/>
</dbReference>
<accession>A0A1R1F4E0</accession>
<dbReference type="GO" id="GO:0000155">
    <property type="term" value="F:phosphorelay sensor kinase activity"/>
    <property type="evidence" value="ECO:0007669"/>
    <property type="project" value="InterPro"/>
</dbReference>
<dbReference type="SUPFAM" id="SSF47384">
    <property type="entry name" value="Homodimeric domain of signal transducing histidine kinase"/>
    <property type="match status" value="1"/>
</dbReference>
<comment type="caution">
    <text evidence="5">The sequence shown here is derived from an EMBL/GenBank/DDBJ whole genome shotgun (WGS) entry which is preliminary data.</text>
</comment>
<evidence type="ECO:0000256" key="2">
    <source>
        <dbReference type="ARBA" id="ARBA00012438"/>
    </source>
</evidence>
<comment type="catalytic activity">
    <reaction evidence="1">
        <text>ATP + protein L-histidine = ADP + protein N-phospho-L-histidine.</text>
        <dbReference type="EC" id="2.7.13.3"/>
    </reaction>
</comment>
<dbReference type="STRING" id="297318.BK138_10495"/>
<sequence length="76" mass="8750">MRTPLTVIRQHVHTLLKMPSDPNHGSIRIINRKLDDIGKLMDNLLPYTLLSASKTDITEELRNAAADWSSKRKVWK</sequence>
<evidence type="ECO:0000313" key="6">
    <source>
        <dbReference type="Proteomes" id="UP000187172"/>
    </source>
</evidence>
<keyword evidence="4" id="KW-0902">Two-component regulatory system</keyword>
<name>A0A1R1F4E0_9BACL</name>
<evidence type="ECO:0000256" key="3">
    <source>
        <dbReference type="ARBA" id="ARBA00022777"/>
    </source>
</evidence>
<evidence type="ECO:0000313" key="5">
    <source>
        <dbReference type="EMBL" id="OMF58882.1"/>
    </source>
</evidence>
<evidence type="ECO:0000256" key="4">
    <source>
        <dbReference type="ARBA" id="ARBA00023012"/>
    </source>
</evidence>
<keyword evidence="3" id="KW-0418">Kinase</keyword>
<dbReference type="InterPro" id="IPR003661">
    <property type="entry name" value="HisK_dim/P_dom"/>
</dbReference>
<dbReference type="EC" id="2.7.13.3" evidence="2"/>
<protein>
    <recommendedName>
        <fullName evidence="2">histidine kinase</fullName>
        <ecNumber evidence="2">2.7.13.3</ecNumber>
    </recommendedName>
</protein>
<gene>
    <name evidence="5" type="ORF">BK138_10495</name>
</gene>
<keyword evidence="6" id="KW-1185">Reference proteome</keyword>
<evidence type="ECO:0000256" key="1">
    <source>
        <dbReference type="ARBA" id="ARBA00000085"/>
    </source>
</evidence>